<dbReference type="EMBL" id="VFQX01000058">
    <property type="protein sequence ID" value="KAF0973705.1"/>
    <property type="molecule type" value="Genomic_DNA"/>
</dbReference>
<evidence type="ECO:0000259" key="4">
    <source>
        <dbReference type="SMART" id="SM00385"/>
    </source>
</evidence>
<dbReference type="VEuPathDB" id="AmoebaDB:FDP41_007092"/>
<feature type="domain" description="Cyclin-like" evidence="4">
    <location>
        <begin position="148"/>
        <end position="237"/>
    </location>
</feature>
<dbReference type="SMART" id="SM00385">
    <property type="entry name" value="CYCLIN"/>
    <property type="match status" value="2"/>
</dbReference>
<dbReference type="OMA" id="LCENCEI"/>
<accession>A0A6A5BJ12</accession>
<feature type="compositionally biased region" description="Low complexity" evidence="3">
    <location>
        <begin position="304"/>
        <end position="332"/>
    </location>
</feature>
<dbReference type="OrthoDB" id="10264655at2759"/>
<dbReference type="VEuPathDB" id="AmoebaDB:NF0076410"/>
<evidence type="ECO:0000313" key="5">
    <source>
        <dbReference type="EMBL" id="KAF0973705.1"/>
    </source>
</evidence>
<keyword evidence="6" id="KW-1185">Reference proteome</keyword>
<dbReference type="InterPro" id="IPR013763">
    <property type="entry name" value="Cyclin-like_dom"/>
</dbReference>
<dbReference type="Pfam" id="PF00134">
    <property type="entry name" value="Cyclin_N"/>
    <property type="match status" value="1"/>
</dbReference>
<dbReference type="InterPro" id="IPR031658">
    <property type="entry name" value="Cyclin_C_2"/>
</dbReference>
<dbReference type="Proteomes" id="UP000444721">
    <property type="component" value="Unassembled WGS sequence"/>
</dbReference>
<gene>
    <name evidence="5" type="ORF">FDP41_007092</name>
</gene>
<proteinExistence type="inferred from homology"/>
<dbReference type="GO" id="GO:0006357">
    <property type="term" value="P:regulation of transcription by RNA polymerase II"/>
    <property type="evidence" value="ECO:0007669"/>
    <property type="project" value="InterPro"/>
</dbReference>
<dbReference type="PANTHER" id="PTHR10026">
    <property type="entry name" value="CYCLIN"/>
    <property type="match status" value="1"/>
</dbReference>
<reference evidence="5 6" key="1">
    <citation type="journal article" date="2019" name="Sci. Rep.">
        <title>Nanopore sequencing improves the draft genome of the human pathogenic amoeba Naegleria fowleri.</title>
        <authorList>
            <person name="Liechti N."/>
            <person name="Schurch N."/>
            <person name="Bruggmann R."/>
            <person name="Wittwer M."/>
        </authorList>
    </citation>
    <scope>NUCLEOTIDE SEQUENCE [LARGE SCALE GENOMIC DNA]</scope>
    <source>
        <strain evidence="5 6">ATCC 30894</strain>
    </source>
</reference>
<keyword evidence="1 2" id="KW-0195">Cyclin</keyword>
<feature type="region of interest" description="Disordered" evidence="3">
    <location>
        <begin position="256"/>
        <end position="332"/>
    </location>
</feature>
<dbReference type="Gene3D" id="1.10.472.10">
    <property type="entry name" value="Cyclin-like"/>
    <property type="match status" value="2"/>
</dbReference>
<dbReference type="VEuPathDB" id="AmoebaDB:NfTy_008740"/>
<evidence type="ECO:0000313" key="6">
    <source>
        <dbReference type="Proteomes" id="UP000444721"/>
    </source>
</evidence>
<dbReference type="PIRSF" id="PIRSF036580">
    <property type="entry name" value="Cyclin_L"/>
    <property type="match status" value="1"/>
</dbReference>
<comment type="caution">
    <text evidence="5">The sequence shown here is derived from an EMBL/GenBank/DDBJ whole genome shotgun (WGS) entry which is preliminary data.</text>
</comment>
<dbReference type="InterPro" id="IPR036915">
    <property type="entry name" value="Cyclin-like_sf"/>
</dbReference>
<dbReference type="InterPro" id="IPR043198">
    <property type="entry name" value="Cyclin/Ssn8"/>
</dbReference>
<dbReference type="AlphaFoldDB" id="A0A6A5BJ12"/>
<dbReference type="GeneID" id="68114310"/>
<comment type="similarity">
    <text evidence="2">Belongs to the cyclin family.</text>
</comment>
<dbReference type="InterPro" id="IPR006671">
    <property type="entry name" value="Cyclin_N"/>
</dbReference>
<sequence length="332" mass="37461">MNWYFTEHELSFLPSLLCENNPLNKEQEAEYRRSTASFIQQAGIHLKVPQLTIATSLVFFHRFYAKYEFQKHDRFTVAAACLFLAGKVEETPKKIKNIIESTEHVRKIKYSPNEIDNLTKDIIEKEKFLLRLLNFDFKIEHPYKSVMHYIYNLKKDEKYKDKAKELAQYAWNFVNDSFQTHLCLQYPPRKIAAACIYLSTTQYINMQLPNGWEKDEVFRTTNEENEKISRMISSLYGNTNLQQQPKSKLPFAMIHEDGGSANASNASVTPPPTTTTSGSAAAATSGNSSEIATTASSSGGGGTTTTSSNDNTMFNNNSSENANANNASGDHK</sequence>
<evidence type="ECO:0000256" key="2">
    <source>
        <dbReference type="RuleBase" id="RU000383"/>
    </source>
</evidence>
<feature type="domain" description="Cyclin-like" evidence="4">
    <location>
        <begin position="37"/>
        <end position="124"/>
    </location>
</feature>
<protein>
    <recommendedName>
        <fullName evidence="4">Cyclin-like domain-containing protein</fullName>
    </recommendedName>
</protein>
<feature type="compositionally biased region" description="Low complexity" evidence="3">
    <location>
        <begin position="263"/>
        <end position="297"/>
    </location>
</feature>
<dbReference type="GO" id="GO:0016538">
    <property type="term" value="F:cyclin-dependent protein serine/threonine kinase regulator activity"/>
    <property type="evidence" value="ECO:0007669"/>
    <property type="project" value="InterPro"/>
</dbReference>
<evidence type="ECO:0000256" key="3">
    <source>
        <dbReference type="SAM" id="MobiDB-lite"/>
    </source>
</evidence>
<organism evidence="5 6">
    <name type="scientific">Naegleria fowleri</name>
    <name type="common">Brain eating amoeba</name>
    <dbReference type="NCBI Taxonomy" id="5763"/>
    <lineage>
        <taxon>Eukaryota</taxon>
        <taxon>Discoba</taxon>
        <taxon>Heterolobosea</taxon>
        <taxon>Tetramitia</taxon>
        <taxon>Eutetramitia</taxon>
        <taxon>Vahlkampfiidae</taxon>
        <taxon>Naegleria</taxon>
    </lineage>
</organism>
<dbReference type="Pfam" id="PF16899">
    <property type="entry name" value="Cyclin_C_2"/>
    <property type="match status" value="1"/>
</dbReference>
<dbReference type="SUPFAM" id="SSF47954">
    <property type="entry name" value="Cyclin-like"/>
    <property type="match status" value="2"/>
</dbReference>
<dbReference type="RefSeq" id="XP_044558418.1">
    <property type="nucleotide sequence ID" value="XM_044710799.1"/>
</dbReference>
<evidence type="ECO:0000256" key="1">
    <source>
        <dbReference type="ARBA" id="ARBA00023127"/>
    </source>
</evidence>
<name>A0A6A5BJ12_NAEFO</name>